<dbReference type="EMBL" id="HBGS01027539">
    <property type="protein sequence ID" value="CAD9422396.1"/>
    <property type="molecule type" value="Transcribed_RNA"/>
</dbReference>
<reference evidence="3" key="1">
    <citation type="submission" date="2021-01" db="EMBL/GenBank/DDBJ databases">
        <authorList>
            <person name="Corre E."/>
            <person name="Pelletier E."/>
            <person name="Niang G."/>
            <person name="Scheremetjew M."/>
            <person name="Finn R."/>
            <person name="Kale V."/>
            <person name="Holt S."/>
            <person name="Cochrane G."/>
            <person name="Meng A."/>
            <person name="Brown T."/>
            <person name="Cohen L."/>
        </authorList>
    </citation>
    <scope>NUCLEOTIDE SEQUENCE</scope>
    <source>
        <strain evidence="3">CCMP1381</strain>
    </source>
</reference>
<dbReference type="EMBL" id="HBGS01027542">
    <property type="protein sequence ID" value="CAD9422400.1"/>
    <property type="molecule type" value="Transcribed_RNA"/>
</dbReference>
<dbReference type="EMBL" id="HBGS01027538">
    <property type="protein sequence ID" value="CAD9422393.1"/>
    <property type="molecule type" value="Transcribed_RNA"/>
</dbReference>
<gene>
    <name evidence="1" type="ORF">DSPE1174_LOCUS13943</name>
    <name evidence="2" type="ORF">DSPE1174_LOCUS13944</name>
    <name evidence="3" type="ORF">DSPE1174_LOCUS13945</name>
    <name evidence="4" type="ORF">DSPE1174_LOCUS13946</name>
    <name evidence="5" type="ORF">DSPE1174_LOCUS13947</name>
</gene>
<proteinExistence type="predicted"/>
<name>A0A6U3T5A7_9STRA</name>
<sequence>MAGKSTMRFSASKNRLRRRAGTFGNAGLQTMQEKYSQGQVRHHTSTKNCRNHGWYLDFADLPAVACIKNLSPLTSREVLEDRSLHDAEKYSWGEVTLYTSTKNCLISLRYRKSTRYNGNS</sequence>
<dbReference type="EMBL" id="HBGS01027537">
    <property type="protein sequence ID" value="CAD9422390.1"/>
    <property type="molecule type" value="Transcribed_RNA"/>
</dbReference>
<dbReference type="AlphaFoldDB" id="A0A6U3T5A7"/>
<organism evidence="3">
    <name type="scientific">Octactis speculum</name>
    <dbReference type="NCBI Taxonomy" id="3111310"/>
    <lineage>
        <taxon>Eukaryota</taxon>
        <taxon>Sar</taxon>
        <taxon>Stramenopiles</taxon>
        <taxon>Ochrophyta</taxon>
        <taxon>Dictyochophyceae</taxon>
        <taxon>Dictyochales</taxon>
        <taxon>Dictyochaceae</taxon>
        <taxon>Octactis</taxon>
    </lineage>
</organism>
<dbReference type="EMBL" id="HBGS01027535">
    <property type="protein sequence ID" value="CAD9422388.1"/>
    <property type="molecule type" value="Transcribed_RNA"/>
</dbReference>
<evidence type="ECO:0000313" key="2">
    <source>
        <dbReference type="EMBL" id="CAD9422390.1"/>
    </source>
</evidence>
<evidence type="ECO:0000313" key="1">
    <source>
        <dbReference type="EMBL" id="CAD9422388.1"/>
    </source>
</evidence>
<evidence type="ECO:0000313" key="3">
    <source>
        <dbReference type="EMBL" id="CAD9422393.1"/>
    </source>
</evidence>
<accession>A0A6U3T5A7</accession>
<protein>
    <submittedName>
        <fullName evidence="3">Uncharacterized protein</fullName>
    </submittedName>
</protein>
<evidence type="ECO:0000313" key="4">
    <source>
        <dbReference type="EMBL" id="CAD9422396.1"/>
    </source>
</evidence>
<evidence type="ECO:0000313" key="5">
    <source>
        <dbReference type="EMBL" id="CAD9422400.1"/>
    </source>
</evidence>